<dbReference type="AlphaFoldDB" id="A0A2H0VDZ0"/>
<sequence length="108" mass="12458">MVGGIGFFFLVNLLDPTESPWYLFLVFYLSVFVGIFGFIAILWVFLKFLFGSRITVFRNNETIVRQSALLSFLFVMGLFFQSIQLLNTFTLVLIALAFGTLELYFLNK</sequence>
<organism evidence="2 3">
    <name type="scientific">Candidatus Doudnabacteria bacterium CG10_big_fil_rev_8_21_14_0_10_41_10</name>
    <dbReference type="NCBI Taxonomy" id="1974551"/>
    <lineage>
        <taxon>Bacteria</taxon>
        <taxon>Candidatus Doudnaibacteriota</taxon>
    </lineage>
</organism>
<proteinExistence type="predicted"/>
<feature type="transmembrane region" description="Helical" evidence="1">
    <location>
        <begin position="89"/>
        <end position="106"/>
    </location>
</feature>
<evidence type="ECO:0000313" key="3">
    <source>
        <dbReference type="Proteomes" id="UP000230557"/>
    </source>
</evidence>
<keyword evidence="1" id="KW-1133">Transmembrane helix</keyword>
<feature type="transmembrane region" description="Helical" evidence="1">
    <location>
        <begin position="67"/>
        <end position="83"/>
    </location>
</feature>
<keyword evidence="1" id="KW-0812">Transmembrane</keyword>
<evidence type="ECO:0000256" key="1">
    <source>
        <dbReference type="SAM" id="Phobius"/>
    </source>
</evidence>
<accession>A0A2H0VDZ0</accession>
<dbReference type="EMBL" id="PFAJ01000027">
    <property type="protein sequence ID" value="PIR97322.1"/>
    <property type="molecule type" value="Genomic_DNA"/>
</dbReference>
<evidence type="ECO:0000313" key="2">
    <source>
        <dbReference type="EMBL" id="PIR97322.1"/>
    </source>
</evidence>
<protein>
    <submittedName>
        <fullName evidence="2">Uncharacterized protein</fullName>
    </submittedName>
</protein>
<comment type="caution">
    <text evidence="2">The sequence shown here is derived from an EMBL/GenBank/DDBJ whole genome shotgun (WGS) entry which is preliminary data.</text>
</comment>
<name>A0A2H0VDZ0_9BACT</name>
<reference evidence="3" key="1">
    <citation type="submission" date="2017-09" db="EMBL/GenBank/DDBJ databases">
        <title>Depth-based differentiation of microbial function through sediment-hosted aquifers and enrichment of novel symbionts in the deep terrestrial subsurface.</title>
        <authorList>
            <person name="Probst A.J."/>
            <person name="Ladd B."/>
            <person name="Jarett J.K."/>
            <person name="Geller-Mcgrath D.E."/>
            <person name="Sieber C.M.K."/>
            <person name="Emerson J.B."/>
            <person name="Anantharaman K."/>
            <person name="Thomas B.C."/>
            <person name="Malmstrom R."/>
            <person name="Stieglmeier M."/>
            <person name="Klingl A."/>
            <person name="Woyke T."/>
            <person name="Ryan C.M."/>
            <person name="Banfield J.F."/>
        </authorList>
    </citation>
    <scope>NUCLEOTIDE SEQUENCE [LARGE SCALE GENOMIC DNA]</scope>
</reference>
<gene>
    <name evidence="2" type="ORF">COT91_01980</name>
</gene>
<feature type="transmembrane region" description="Helical" evidence="1">
    <location>
        <begin position="20"/>
        <end position="46"/>
    </location>
</feature>
<keyword evidence="1" id="KW-0472">Membrane</keyword>
<dbReference type="Proteomes" id="UP000230557">
    <property type="component" value="Unassembled WGS sequence"/>
</dbReference>